<feature type="region of interest" description="Disordered" evidence="1">
    <location>
        <begin position="211"/>
        <end position="230"/>
    </location>
</feature>
<name>A0A372LZ09_9ACTN</name>
<comment type="caution">
    <text evidence="3">The sequence shown here is derived from an EMBL/GenBank/DDBJ whole genome shotgun (WGS) entry which is preliminary data.</text>
</comment>
<dbReference type="Proteomes" id="UP000263094">
    <property type="component" value="Unassembled WGS sequence"/>
</dbReference>
<dbReference type="EMBL" id="QUAK01000149">
    <property type="protein sequence ID" value="RFU83902.1"/>
    <property type="molecule type" value="Genomic_DNA"/>
</dbReference>
<accession>A0A372LZ09</accession>
<evidence type="ECO:0000259" key="2">
    <source>
        <dbReference type="Pfam" id="PF01408"/>
    </source>
</evidence>
<dbReference type="InterPro" id="IPR051450">
    <property type="entry name" value="Gfo/Idh/MocA_Oxidoreductases"/>
</dbReference>
<reference evidence="3 4" key="1">
    <citation type="submission" date="2018-08" db="EMBL/GenBank/DDBJ databases">
        <title>Isolation, diversity and antifungal activity of Actinobacteria from wheat.</title>
        <authorList>
            <person name="Han C."/>
        </authorList>
    </citation>
    <scope>NUCLEOTIDE SEQUENCE [LARGE SCALE GENOMIC DNA]</scope>
    <source>
        <strain evidence="3 4">NEAU-YY421</strain>
    </source>
</reference>
<dbReference type="SUPFAM" id="SSF55347">
    <property type="entry name" value="Glyceraldehyde-3-phosphate dehydrogenase-like, C-terminal domain"/>
    <property type="match status" value="1"/>
</dbReference>
<dbReference type="PANTHER" id="PTHR43377:SF1">
    <property type="entry name" value="BILIVERDIN REDUCTASE A"/>
    <property type="match status" value="1"/>
</dbReference>
<protein>
    <submittedName>
        <fullName evidence="3">Gfo/Idh/MocA family oxidoreductase</fullName>
    </submittedName>
</protein>
<evidence type="ECO:0000256" key="1">
    <source>
        <dbReference type="SAM" id="MobiDB-lite"/>
    </source>
</evidence>
<proteinExistence type="predicted"/>
<dbReference type="GO" id="GO:0000166">
    <property type="term" value="F:nucleotide binding"/>
    <property type="evidence" value="ECO:0007669"/>
    <property type="project" value="InterPro"/>
</dbReference>
<dbReference type="InterPro" id="IPR036291">
    <property type="entry name" value="NAD(P)-bd_dom_sf"/>
</dbReference>
<dbReference type="AlphaFoldDB" id="A0A372LZ09"/>
<dbReference type="Gene3D" id="3.40.50.720">
    <property type="entry name" value="NAD(P)-binding Rossmann-like Domain"/>
    <property type="match status" value="1"/>
</dbReference>
<dbReference type="Gene3D" id="3.30.360.10">
    <property type="entry name" value="Dihydrodipicolinate Reductase, domain 2"/>
    <property type="match status" value="1"/>
</dbReference>
<keyword evidence="4" id="KW-1185">Reference proteome</keyword>
<evidence type="ECO:0000313" key="4">
    <source>
        <dbReference type="Proteomes" id="UP000263094"/>
    </source>
</evidence>
<dbReference type="Pfam" id="PF01408">
    <property type="entry name" value="GFO_IDH_MocA"/>
    <property type="match status" value="1"/>
</dbReference>
<dbReference type="PANTHER" id="PTHR43377">
    <property type="entry name" value="BILIVERDIN REDUCTASE A"/>
    <property type="match status" value="1"/>
</dbReference>
<dbReference type="SUPFAM" id="SSF51735">
    <property type="entry name" value="NAD(P)-binding Rossmann-fold domains"/>
    <property type="match status" value="1"/>
</dbReference>
<gene>
    <name evidence="3" type="ORF">DY218_24565</name>
</gene>
<feature type="domain" description="Gfo/Idh/MocA-like oxidoreductase N-terminal" evidence="2">
    <location>
        <begin position="46"/>
        <end position="161"/>
    </location>
</feature>
<organism evidence="3 4">
    <name type="scientific">Streptomyces triticagri</name>
    <dbReference type="NCBI Taxonomy" id="2293568"/>
    <lineage>
        <taxon>Bacteria</taxon>
        <taxon>Bacillati</taxon>
        <taxon>Actinomycetota</taxon>
        <taxon>Actinomycetes</taxon>
        <taxon>Kitasatosporales</taxon>
        <taxon>Streptomycetaceae</taxon>
        <taxon>Streptomyces</taxon>
    </lineage>
</organism>
<dbReference type="InterPro" id="IPR000683">
    <property type="entry name" value="Gfo/Idh/MocA-like_OxRdtase_N"/>
</dbReference>
<sequence>MAPCSSWRSLSTSSGCAWRRRDAGRHPRSDPPQHCRRGGITVAKLRLGVIGAGSWATAAHLPALRARGQDVEFVGVCRPGADALARVKECFGFRMASEDYRDVLDAGVDIVVVASPTVLHHEHASAALDAGAHVLCEKPYTISSKQAWDVVDRARRADRHLVLSFGWNHSPMIKRLKRLLTTYDIGPVEHLTVTMSSQTRELLTDTGVYPDASPDAVPEPETWTDPAVSGGGYGQAQLSHALALALGLTGARANGAFALAWTPREAQVELHNAVSLTLEGGGICSLAGASAFLGADGNKHHLAVEAVCSRGQFAVDVFRERAVLFSPEAGQIDLTVAPGEGAYDGTRPAGSLVDLALGHRDENPAPGELGARTVEALELTYRSAASGAFERA</sequence>
<evidence type="ECO:0000313" key="3">
    <source>
        <dbReference type="EMBL" id="RFU83902.1"/>
    </source>
</evidence>